<accession>A0A371I8L2</accession>
<comment type="caution">
    <text evidence="1">The sequence shown here is derived from an EMBL/GenBank/DDBJ whole genome shotgun (WGS) entry which is preliminary data.</text>
</comment>
<dbReference type="PANTHER" id="PTHR33564">
    <property type="entry name" value="TRANSMEMBRANE PROTEIN"/>
    <property type="match status" value="1"/>
</dbReference>
<keyword evidence="2" id="KW-1185">Reference proteome</keyword>
<sequence>MESSMRLEYFMTVFAVSGSMVLLFHQAHKHLFNNFMKKFEYEIRGSMKHQTKKKVRFVKDAVELPIENKSDLINVARAQQVVEKVLVLDDDKKGKLEQKLKDVMPPNRIILYRGIMNDMKGRLGF</sequence>
<evidence type="ECO:0000313" key="2">
    <source>
        <dbReference type="Proteomes" id="UP000257109"/>
    </source>
</evidence>
<name>A0A371I8L2_MUCPR</name>
<dbReference type="EMBL" id="QJKJ01000649">
    <property type="protein sequence ID" value="RDY11383.1"/>
    <property type="molecule type" value="Genomic_DNA"/>
</dbReference>
<dbReference type="Proteomes" id="UP000257109">
    <property type="component" value="Unassembled WGS sequence"/>
</dbReference>
<organism evidence="1 2">
    <name type="scientific">Mucuna pruriens</name>
    <name type="common">Velvet bean</name>
    <name type="synonym">Dolichos pruriens</name>
    <dbReference type="NCBI Taxonomy" id="157652"/>
    <lineage>
        <taxon>Eukaryota</taxon>
        <taxon>Viridiplantae</taxon>
        <taxon>Streptophyta</taxon>
        <taxon>Embryophyta</taxon>
        <taxon>Tracheophyta</taxon>
        <taxon>Spermatophyta</taxon>
        <taxon>Magnoliopsida</taxon>
        <taxon>eudicotyledons</taxon>
        <taxon>Gunneridae</taxon>
        <taxon>Pentapetalae</taxon>
        <taxon>rosids</taxon>
        <taxon>fabids</taxon>
        <taxon>Fabales</taxon>
        <taxon>Fabaceae</taxon>
        <taxon>Papilionoideae</taxon>
        <taxon>50 kb inversion clade</taxon>
        <taxon>NPAAA clade</taxon>
        <taxon>indigoferoid/millettioid clade</taxon>
        <taxon>Phaseoleae</taxon>
        <taxon>Mucuna</taxon>
    </lineage>
</organism>
<feature type="non-terminal residue" evidence="1">
    <location>
        <position position="1"/>
    </location>
</feature>
<dbReference type="AlphaFoldDB" id="A0A371I8L2"/>
<gene>
    <name evidence="1" type="ORF">CR513_03967</name>
</gene>
<proteinExistence type="predicted"/>
<evidence type="ECO:0000313" key="1">
    <source>
        <dbReference type="EMBL" id="RDY11383.1"/>
    </source>
</evidence>
<protein>
    <submittedName>
        <fullName evidence="1">Uncharacterized protein</fullName>
    </submittedName>
</protein>
<dbReference type="PANTHER" id="PTHR33564:SF8">
    <property type="entry name" value="TRANSMEMBRANE PROTEIN"/>
    <property type="match status" value="1"/>
</dbReference>
<reference evidence="1" key="1">
    <citation type="submission" date="2018-05" db="EMBL/GenBank/DDBJ databases">
        <title>Draft genome of Mucuna pruriens seed.</title>
        <authorList>
            <person name="Nnadi N.E."/>
            <person name="Vos R."/>
            <person name="Hasami M.H."/>
            <person name="Devisetty U.K."/>
            <person name="Aguiy J.C."/>
        </authorList>
    </citation>
    <scope>NUCLEOTIDE SEQUENCE [LARGE SCALE GENOMIC DNA]</scope>
    <source>
        <strain evidence="1">JCA_2017</strain>
    </source>
</reference>
<dbReference type="OrthoDB" id="1904110at2759"/>